<proteinExistence type="predicted"/>
<dbReference type="EMBL" id="BNAR01000002">
    <property type="protein sequence ID" value="GHH34994.1"/>
    <property type="molecule type" value="Genomic_DNA"/>
</dbReference>
<evidence type="ECO:0000313" key="2">
    <source>
        <dbReference type="EMBL" id="GHH34994.1"/>
    </source>
</evidence>
<feature type="compositionally biased region" description="Low complexity" evidence="1">
    <location>
        <begin position="51"/>
        <end position="67"/>
    </location>
</feature>
<keyword evidence="3" id="KW-1185">Reference proteome</keyword>
<evidence type="ECO:0000313" key="3">
    <source>
        <dbReference type="Proteomes" id="UP000605568"/>
    </source>
</evidence>
<evidence type="ECO:0000256" key="1">
    <source>
        <dbReference type="SAM" id="MobiDB-lite"/>
    </source>
</evidence>
<protein>
    <submittedName>
        <fullName evidence="2">Uncharacterized protein</fullName>
    </submittedName>
</protein>
<gene>
    <name evidence="2" type="ORF">GCM10017774_19900</name>
</gene>
<feature type="compositionally biased region" description="Polar residues" evidence="1">
    <location>
        <begin position="73"/>
        <end position="89"/>
    </location>
</feature>
<reference evidence="3" key="1">
    <citation type="journal article" date="2019" name="Int. J. Syst. Evol. Microbiol.">
        <title>The Global Catalogue of Microorganisms (GCM) 10K type strain sequencing project: providing services to taxonomists for standard genome sequencing and annotation.</title>
        <authorList>
            <consortium name="The Broad Institute Genomics Platform"/>
            <consortium name="The Broad Institute Genome Sequencing Center for Infectious Disease"/>
            <person name="Wu L."/>
            <person name="Ma J."/>
        </authorList>
    </citation>
    <scope>NUCLEOTIDE SEQUENCE [LARGE SCALE GENOMIC DNA]</scope>
    <source>
        <strain evidence="3">CGMCC 4.7367</strain>
    </source>
</reference>
<sequence>MTSEQTATTHTPASTRLRREWTSHNTSGITHSQWWLHEIGETSNPKNCTVTTAAGASPARTAARNANHVSPADTATASSHGQDISTSYPSDRDNAPRNDWLITDPTGPTRSAAPSSSNQ</sequence>
<name>A0ABQ3M8D3_9PSEU</name>
<accession>A0ABQ3M8D3</accession>
<organism evidence="2 3">
    <name type="scientific">Lentzea cavernae</name>
    <dbReference type="NCBI Taxonomy" id="2020703"/>
    <lineage>
        <taxon>Bacteria</taxon>
        <taxon>Bacillati</taxon>
        <taxon>Actinomycetota</taxon>
        <taxon>Actinomycetes</taxon>
        <taxon>Pseudonocardiales</taxon>
        <taxon>Pseudonocardiaceae</taxon>
        <taxon>Lentzea</taxon>
    </lineage>
</organism>
<feature type="region of interest" description="Disordered" evidence="1">
    <location>
        <begin position="47"/>
        <end position="119"/>
    </location>
</feature>
<feature type="compositionally biased region" description="Polar residues" evidence="1">
    <location>
        <begin position="106"/>
        <end position="119"/>
    </location>
</feature>
<feature type="region of interest" description="Disordered" evidence="1">
    <location>
        <begin position="1"/>
        <end position="31"/>
    </location>
</feature>
<dbReference type="Proteomes" id="UP000605568">
    <property type="component" value="Unassembled WGS sequence"/>
</dbReference>
<feature type="compositionally biased region" description="Polar residues" evidence="1">
    <location>
        <begin position="1"/>
        <end position="14"/>
    </location>
</feature>
<comment type="caution">
    <text evidence="2">The sequence shown here is derived from an EMBL/GenBank/DDBJ whole genome shotgun (WGS) entry which is preliminary data.</text>
</comment>